<dbReference type="Proteomes" id="UP000001203">
    <property type="component" value="Chromosome linear"/>
</dbReference>
<dbReference type="InterPro" id="IPR015927">
    <property type="entry name" value="Peptidase_S24_S26A/B/C"/>
</dbReference>
<gene>
    <name evidence="2" type="ordered locus">cce_5079</name>
</gene>
<feature type="domain" description="Peptidase S24/S26A/S26B/S26C" evidence="1">
    <location>
        <begin position="5"/>
        <end position="62"/>
    </location>
</feature>
<protein>
    <recommendedName>
        <fullName evidence="1">Peptidase S24/S26A/S26B/S26C domain-containing protein</fullName>
    </recommendedName>
</protein>
<dbReference type="eggNOG" id="COG1974">
    <property type="taxonomic scope" value="Bacteria"/>
</dbReference>
<dbReference type="STRING" id="43989.cce_5079"/>
<dbReference type="RefSeq" id="WP_012362635.1">
    <property type="nucleotide sequence ID" value="NC_010547.1"/>
</dbReference>
<dbReference type="KEGG" id="cyt:cce_5079"/>
<name>B1X2R4_CROS5</name>
<evidence type="ECO:0000313" key="2">
    <source>
        <dbReference type="EMBL" id="ACB54425.1"/>
    </source>
</evidence>
<dbReference type="EMBL" id="CP000807">
    <property type="protein sequence ID" value="ACB54425.1"/>
    <property type="molecule type" value="Genomic_DNA"/>
</dbReference>
<dbReference type="InterPro" id="IPR036286">
    <property type="entry name" value="LexA/Signal_pep-like_sf"/>
</dbReference>
<evidence type="ECO:0000259" key="1">
    <source>
        <dbReference type="Pfam" id="PF00717"/>
    </source>
</evidence>
<organism evidence="2 3">
    <name type="scientific">Crocosphaera subtropica (strain ATCC 51142 / BH68)</name>
    <name type="common">Cyanothece sp. (strain ATCC 51142)</name>
    <dbReference type="NCBI Taxonomy" id="43989"/>
    <lineage>
        <taxon>Bacteria</taxon>
        <taxon>Bacillati</taxon>
        <taxon>Cyanobacteriota</taxon>
        <taxon>Cyanophyceae</taxon>
        <taxon>Oscillatoriophycideae</taxon>
        <taxon>Chroococcales</taxon>
        <taxon>Aphanothecaceae</taxon>
        <taxon>Crocosphaera</taxon>
        <taxon>Crocosphaera subtropica</taxon>
    </lineage>
</organism>
<accession>B1X2R4</accession>
<dbReference type="Pfam" id="PF00717">
    <property type="entry name" value="Peptidase_S24"/>
    <property type="match status" value="1"/>
</dbReference>
<sequence length="68" mass="7473">MTGLTPEETVNNGEIVAANIEGHGVTLGRYTLDFSEVTLISFDKEKTLKVPRTTLEIQGVVVGIWRNN</sequence>
<dbReference type="SUPFAM" id="SSF51306">
    <property type="entry name" value="LexA/Signal peptidase"/>
    <property type="match status" value="1"/>
</dbReference>
<evidence type="ECO:0000313" key="3">
    <source>
        <dbReference type="Proteomes" id="UP000001203"/>
    </source>
</evidence>
<dbReference type="Gene3D" id="2.10.109.10">
    <property type="entry name" value="Umud Fragment, subunit A"/>
    <property type="match status" value="1"/>
</dbReference>
<reference evidence="2 3" key="1">
    <citation type="journal article" date="2008" name="Proc. Natl. Acad. Sci. U.S.A.">
        <title>The genome of Cyanothece 51142, a unicellular diazotrophic cyanobacterium important in the marine nitrogen cycle.</title>
        <authorList>
            <person name="Welsh E.A."/>
            <person name="Liberton M."/>
            <person name="Stoeckel J."/>
            <person name="Loh T."/>
            <person name="Elvitigala T."/>
            <person name="Wang C."/>
            <person name="Wollam A."/>
            <person name="Fulton R.S."/>
            <person name="Clifton S.W."/>
            <person name="Jacobs J.M."/>
            <person name="Aurora R."/>
            <person name="Ghosh B.K."/>
            <person name="Sherman L.A."/>
            <person name="Smith R.D."/>
            <person name="Wilson R.K."/>
            <person name="Pakrasi H.B."/>
        </authorList>
    </citation>
    <scope>NUCLEOTIDE SEQUENCE [LARGE SCALE GENOMIC DNA]</scope>
    <source>
        <strain evidence="3">ATCC 51142 / BH68</strain>
    </source>
</reference>
<keyword evidence="3" id="KW-1185">Reference proteome</keyword>
<proteinExistence type="predicted"/>
<dbReference type="AlphaFoldDB" id="B1X2R4"/>
<dbReference type="HOGENOM" id="CLU_2786920_0_0_3"/>